<dbReference type="Gene3D" id="1.20.1280.50">
    <property type="match status" value="1"/>
</dbReference>
<evidence type="ECO:0000313" key="2">
    <source>
        <dbReference type="Proteomes" id="UP001202328"/>
    </source>
</evidence>
<name>A0AAD4S4H0_9MAGN</name>
<keyword evidence="2" id="KW-1185">Reference proteome</keyword>
<sequence>MELCKGSVKKDEEDECQVVVAGEKQELSSDAVYEILTRVKLDTLLRQCQWVCKDWQKLIICDSKFQRIHSQKMPSIASGYFVQFHRNLSSHSTSFIPNTAHHSEHKSSQITSPSLDFLPESPNVIIESASYYSSLLCCTTKSSTNGIPTYYICKPATREWKKMPNPETRLTTRHTGITNTAGYGHHCEVFDSANWTWKRLEYIKFNRQGTMLLRRNGVFVNGGFHWLTKFGEIFVYYVDQEKWTTIEISSEMKSYAELALSIAISCDGKVGLFCCTKLIWKRKFRIDTKWIFQNSYHPYPIGMWSNDTVMMVCDTKAMWFNCNEFFAQACRKLLICFLF</sequence>
<proteinExistence type="predicted"/>
<dbReference type="PANTHER" id="PTHR31672">
    <property type="entry name" value="BNACNNG10540D PROTEIN"/>
    <property type="match status" value="1"/>
</dbReference>
<dbReference type="InterPro" id="IPR050796">
    <property type="entry name" value="SCF_F-box_component"/>
</dbReference>
<dbReference type="Gene3D" id="2.120.10.80">
    <property type="entry name" value="Kelch-type beta propeller"/>
    <property type="match status" value="1"/>
</dbReference>
<dbReference type="SUPFAM" id="SSF117281">
    <property type="entry name" value="Kelch motif"/>
    <property type="match status" value="1"/>
</dbReference>
<gene>
    <name evidence="1" type="ORF">MKW98_018254</name>
</gene>
<evidence type="ECO:0000313" key="1">
    <source>
        <dbReference type="EMBL" id="KAI3861971.1"/>
    </source>
</evidence>
<comment type="caution">
    <text evidence="1">The sequence shown here is derived from an EMBL/GenBank/DDBJ whole genome shotgun (WGS) entry which is preliminary data.</text>
</comment>
<dbReference type="AlphaFoldDB" id="A0AAD4S4H0"/>
<dbReference type="InterPro" id="IPR015915">
    <property type="entry name" value="Kelch-typ_b-propeller"/>
</dbReference>
<protein>
    <recommendedName>
        <fullName evidence="3">F-box domain-containing protein</fullName>
    </recommendedName>
</protein>
<dbReference type="SUPFAM" id="SSF81383">
    <property type="entry name" value="F-box domain"/>
    <property type="match status" value="1"/>
</dbReference>
<dbReference type="InterPro" id="IPR036047">
    <property type="entry name" value="F-box-like_dom_sf"/>
</dbReference>
<dbReference type="EMBL" id="JAJJMB010014227">
    <property type="protein sequence ID" value="KAI3861971.1"/>
    <property type="molecule type" value="Genomic_DNA"/>
</dbReference>
<reference evidence="1" key="1">
    <citation type="submission" date="2022-04" db="EMBL/GenBank/DDBJ databases">
        <title>A functionally conserved STORR gene fusion in Papaver species that diverged 16.8 million years ago.</title>
        <authorList>
            <person name="Catania T."/>
        </authorList>
    </citation>
    <scope>NUCLEOTIDE SEQUENCE</scope>
    <source>
        <strain evidence="1">S-188037</strain>
    </source>
</reference>
<evidence type="ECO:0008006" key="3">
    <source>
        <dbReference type="Google" id="ProtNLM"/>
    </source>
</evidence>
<accession>A0AAD4S4H0</accession>
<dbReference type="Proteomes" id="UP001202328">
    <property type="component" value="Unassembled WGS sequence"/>
</dbReference>
<organism evidence="1 2">
    <name type="scientific">Papaver atlanticum</name>
    <dbReference type="NCBI Taxonomy" id="357466"/>
    <lineage>
        <taxon>Eukaryota</taxon>
        <taxon>Viridiplantae</taxon>
        <taxon>Streptophyta</taxon>
        <taxon>Embryophyta</taxon>
        <taxon>Tracheophyta</taxon>
        <taxon>Spermatophyta</taxon>
        <taxon>Magnoliopsida</taxon>
        <taxon>Ranunculales</taxon>
        <taxon>Papaveraceae</taxon>
        <taxon>Papaveroideae</taxon>
        <taxon>Papaver</taxon>
    </lineage>
</organism>